<dbReference type="WBParaSite" id="HNAJ_0000441201-mRNA-1">
    <property type="protein sequence ID" value="HNAJ_0000441201-mRNA-1"/>
    <property type="gene ID" value="HNAJ_0000441201"/>
</dbReference>
<protein>
    <submittedName>
        <fullName evidence="1 3">Uncharacterized protein</fullName>
    </submittedName>
</protein>
<dbReference type="Proteomes" id="UP000278807">
    <property type="component" value="Unassembled WGS sequence"/>
</dbReference>
<dbReference type="AlphaFoldDB" id="A0A0R3TBH3"/>
<evidence type="ECO:0000313" key="1">
    <source>
        <dbReference type="EMBL" id="VDO00270.1"/>
    </source>
</evidence>
<evidence type="ECO:0000313" key="3">
    <source>
        <dbReference type="WBParaSite" id="HNAJ_0000441201-mRNA-1"/>
    </source>
</evidence>
<reference evidence="1 2" key="2">
    <citation type="submission" date="2018-11" db="EMBL/GenBank/DDBJ databases">
        <authorList>
            <consortium name="Pathogen Informatics"/>
        </authorList>
    </citation>
    <scope>NUCLEOTIDE SEQUENCE [LARGE SCALE GENOMIC DNA]</scope>
</reference>
<proteinExistence type="predicted"/>
<name>A0A0R3TBH3_RODNA</name>
<gene>
    <name evidence="1" type="ORF">HNAJ_LOCUS4410</name>
</gene>
<keyword evidence="2" id="KW-1185">Reference proteome</keyword>
<evidence type="ECO:0000313" key="2">
    <source>
        <dbReference type="Proteomes" id="UP000278807"/>
    </source>
</evidence>
<dbReference type="EMBL" id="UZAE01003078">
    <property type="protein sequence ID" value="VDO00270.1"/>
    <property type="molecule type" value="Genomic_DNA"/>
</dbReference>
<reference evidence="3" key="1">
    <citation type="submission" date="2017-02" db="UniProtKB">
        <authorList>
            <consortium name="WormBaseParasite"/>
        </authorList>
    </citation>
    <scope>IDENTIFICATION</scope>
</reference>
<organism evidence="3">
    <name type="scientific">Rodentolepis nana</name>
    <name type="common">Dwarf tapeworm</name>
    <name type="synonym">Hymenolepis nana</name>
    <dbReference type="NCBI Taxonomy" id="102285"/>
    <lineage>
        <taxon>Eukaryota</taxon>
        <taxon>Metazoa</taxon>
        <taxon>Spiralia</taxon>
        <taxon>Lophotrochozoa</taxon>
        <taxon>Platyhelminthes</taxon>
        <taxon>Cestoda</taxon>
        <taxon>Eucestoda</taxon>
        <taxon>Cyclophyllidea</taxon>
        <taxon>Hymenolepididae</taxon>
        <taxon>Rodentolepis</taxon>
    </lineage>
</organism>
<sequence length="165" mass="18246">MQDPVNFPSTVEYSTTQEIAVRLLNKLQAQNAGFQLNFDMRANSLPRDYPSSSITEQATSLLSNPWAVFPSNAFIAAAAAATFSLKSAPTCQRETESSNNSPSEINPFIEKAISEQALLSLSQQSAPFKCDIPLNQEIDTDHWYVKLDLNTLKFNTLFPPQSANQ</sequence>
<accession>A0A0R3TBH3</accession>